<dbReference type="PANTHER" id="PTHR43798">
    <property type="entry name" value="MONOACYLGLYCEROL LIPASE"/>
    <property type="match status" value="1"/>
</dbReference>
<evidence type="ECO:0000259" key="3">
    <source>
        <dbReference type="Pfam" id="PF00561"/>
    </source>
</evidence>
<dbReference type="GO" id="GO:0016787">
    <property type="term" value="F:hydrolase activity"/>
    <property type="evidence" value="ECO:0007669"/>
    <property type="project" value="UniProtKB-KW"/>
</dbReference>
<comment type="caution">
    <text evidence="4">The sequence shown here is derived from an EMBL/GenBank/DDBJ whole genome shotgun (WGS) entry which is preliminary data.</text>
</comment>
<dbReference type="EMBL" id="JBDJPC010000011">
    <property type="protein sequence ID" value="KAL1489936.1"/>
    <property type="molecule type" value="Genomic_DNA"/>
</dbReference>
<dbReference type="InterPro" id="IPR050266">
    <property type="entry name" value="AB_hydrolase_sf"/>
</dbReference>
<comment type="similarity">
    <text evidence="1">Belongs to the AB hydrolase superfamily.</text>
</comment>
<keyword evidence="2" id="KW-0378">Hydrolase</keyword>
<dbReference type="InterPro" id="IPR029058">
    <property type="entry name" value="AB_hydrolase_fold"/>
</dbReference>
<proteinExistence type="inferred from homology"/>
<dbReference type="Pfam" id="PF00561">
    <property type="entry name" value="Abhydrolase_1"/>
    <property type="match status" value="1"/>
</dbReference>
<feature type="domain" description="AB hydrolase-1" evidence="3">
    <location>
        <begin position="27"/>
        <end position="134"/>
    </location>
</feature>
<evidence type="ECO:0000256" key="1">
    <source>
        <dbReference type="ARBA" id="ARBA00008645"/>
    </source>
</evidence>
<protein>
    <recommendedName>
        <fullName evidence="3">AB hydrolase-1 domain-containing protein</fullName>
    </recommendedName>
</protein>
<name>A0ABD1E5I1_HYPHA</name>
<evidence type="ECO:0000313" key="5">
    <source>
        <dbReference type="Proteomes" id="UP001566132"/>
    </source>
</evidence>
<sequence length="296" mass="34298">MENEEIQILAPWGKIAGKLWGNPDDTPVLAVHGIMDNAGGFDKLIPLLPKYFYICIDLPGHGRSDHFPQSLPIFTVNYILTYVLTMNYFKKDKYIIIGHSYGGQLGTLVARMYPERVEKLVLLDTIHYFTTPSQMYLDDIRDKFTEYFSSEKKKKVTGPPRYTYEEILSKVIQLRRNPLTRSAAENLLKRSLILLDDGKYYLSTDQRLKYVINPKHDSRYAIESLQKHPIQCPVLIILGQENVAQRYILRPILNYLKKQKNVTVKYVQGTHDVHQVDPERVAPLINKFLITKKSKL</sequence>
<dbReference type="SUPFAM" id="SSF53474">
    <property type="entry name" value="alpha/beta-Hydrolases"/>
    <property type="match status" value="1"/>
</dbReference>
<dbReference type="Proteomes" id="UP001566132">
    <property type="component" value="Unassembled WGS sequence"/>
</dbReference>
<evidence type="ECO:0000256" key="2">
    <source>
        <dbReference type="ARBA" id="ARBA00022801"/>
    </source>
</evidence>
<evidence type="ECO:0000313" key="4">
    <source>
        <dbReference type="EMBL" id="KAL1489936.1"/>
    </source>
</evidence>
<dbReference type="InterPro" id="IPR000073">
    <property type="entry name" value="AB_hydrolase_1"/>
</dbReference>
<dbReference type="PRINTS" id="PR00111">
    <property type="entry name" value="ABHYDROLASE"/>
</dbReference>
<dbReference type="PANTHER" id="PTHR43798:SF14">
    <property type="entry name" value="SERINE HYDROLASE-LIKE PROTEIN DDB_G0286239"/>
    <property type="match status" value="1"/>
</dbReference>
<gene>
    <name evidence="4" type="ORF">ABEB36_013862</name>
</gene>
<reference evidence="4 5" key="1">
    <citation type="submission" date="2024-05" db="EMBL/GenBank/DDBJ databases">
        <title>Genetic variation in Jamaican populations of the coffee berry borer (Hypothenemus hampei).</title>
        <authorList>
            <person name="Errbii M."/>
            <person name="Myrie A."/>
        </authorList>
    </citation>
    <scope>NUCLEOTIDE SEQUENCE [LARGE SCALE GENOMIC DNA]</scope>
    <source>
        <strain evidence="4">JA-Hopewell-2020-01-JO</strain>
        <tissue evidence="4">Whole body</tissue>
    </source>
</reference>
<accession>A0ABD1E5I1</accession>
<dbReference type="Gene3D" id="3.40.50.1820">
    <property type="entry name" value="alpha/beta hydrolase"/>
    <property type="match status" value="1"/>
</dbReference>
<keyword evidence="5" id="KW-1185">Reference proteome</keyword>
<dbReference type="AlphaFoldDB" id="A0ABD1E5I1"/>
<organism evidence="4 5">
    <name type="scientific">Hypothenemus hampei</name>
    <name type="common">Coffee berry borer</name>
    <dbReference type="NCBI Taxonomy" id="57062"/>
    <lineage>
        <taxon>Eukaryota</taxon>
        <taxon>Metazoa</taxon>
        <taxon>Ecdysozoa</taxon>
        <taxon>Arthropoda</taxon>
        <taxon>Hexapoda</taxon>
        <taxon>Insecta</taxon>
        <taxon>Pterygota</taxon>
        <taxon>Neoptera</taxon>
        <taxon>Endopterygota</taxon>
        <taxon>Coleoptera</taxon>
        <taxon>Polyphaga</taxon>
        <taxon>Cucujiformia</taxon>
        <taxon>Curculionidae</taxon>
        <taxon>Scolytinae</taxon>
        <taxon>Hypothenemus</taxon>
    </lineage>
</organism>